<feature type="transmembrane region" description="Helical" evidence="4">
    <location>
        <begin position="73"/>
        <end position="97"/>
    </location>
</feature>
<proteinExistence type="predicted"/>
<name>A0A4R5ADB4_9ACTN</name>
<dbReference type="InterPro" id="IPR011990">
    <property type="entry name" value="TPR-like_helical_dom_sf"/>
</dbReference>
<organism evidence="6 7">
    <name type="scientific">Jiangella aurantiaca</name>
    <dbReference type="NCBI Taxonomy" id="2530373"/>
    <lineage>
        <taxon>Bacteria</taxon>
        <taxon>Bacillati</taxon>
        <taxon>Actinomycetota</taxon>
        <taxon>Actinomycetes</taxon>
        <taxon>Jiangellales</taxon>
        <taxon>Jiangellaceae</taxon>
        <taxon>Jiangella</taxon>
    </lineage>
</organism>
<feature type="domain" description="Bacterial transcriptional activator" evidence="5">
    <location>
        <begin position="836"/>
        <end position="982"/>
    </location>
</feature>
<dbReference type="GO" id="GO:0003677">
    <property type="term" value="F:DNA binding"/>
    <property type="evidence" value="ECO:0007669"/>
    <property type="project" value="TreeGrafter"/>
</dbReference>
<dbReference type="EMBL" id="SMLB01000015">
    <property type="protein sequence ID" value="TDD69250.1"/>
    <property type="molecule type" value="Genomic_DNA"/>
</dbReference>
<dbReference type="RefSeq" id="WP_132103575.1">
    <property type="nucleotide sequence ID" value="NZ_SMLB01000015.1"/>
</dbReference>
<dbReference type="InterPro" id="IPR051677">
    <property type="entry name" value="AfsR-DnrI-RedD_regulator"/>
</dbReference>
<dbReference type="Gene3D" id="3.10.350.10">
    <property type="entry name" value="LysM domain"/>
    <property type="match status" value="1"/>
</dbReference>
<feature type="transmembrane region" description="Helical" evidence="4">
    <location>
        <begin position="166"/>
        <end position="187"/>
    </location>
</feature>
<keyword evidence="4" id="KW-0472">Membrane</keyword>
<comment type="caution">
    <text evidence="6">The sequence shown here is derived from an EMBL/GenBank/DDBJ whole genome shotgun (WGS) entry which is preliminary data.</text>
</comment>
<dbReference type="SUPFAM" id="SSF48452">
    <property type="entry name" value="TPR-like"/>
    <property type="match status" value="1"/>
</dbReference>
<dbReference type="PANTHER" id="PTHR35807:SF1">
    <property type="entry name" value="TRANSCRIPTIONAL REGULATOR REDD"/>
    <property type="match status" value="1"/>
</dbReference>
<feature type="region of interest" description="Disordered" evidence="3">
    <location>
        <begin position="327"/>
        <end position="349"/>
    </location>
</feature>
<dbReference type="GO" id="GO:0006355">
    <property type="term" value="P:regulation of DNA-templated transcription"/>
    <property type="evidence" value="ECO:0007669"/>
    <property type="project" value="TreeGrafter"/>
</dbReference>
<evidence type="ECO:0000313" key="7">
    <source>
        <dbReference type="Proteomes" id="UP000295217"/>
    </source>
</evidence>
<evidence type="ECO:0000256" key="1">
    <source>
        <dbReference type="ARBA" id="ARBA00023015"/>
    </source>
</evidence>
<dbReference type="SMART" id="SM01043">
    <property type="entry name" value="BTAD"/>
    <property type="match status" value="1"/>
</dbReference>
<dbReference type="InterPro" id="IPR036779">
    <property type="entry name" value="LysM_dom_sf"/>
</dbReference>
<gene>
    <name evidence="6" type="ORF">E1262_13055</name>
</gene>
<dbReference type="Gene3D" id="1.25.40.10">
    <property type="entry name" value="Tetratricopeptide repeat domain"/>
    <property type="match status" value="1"/>
</dbReference>
<dbReference type="PANTHER" id="PTHR35807">
    <property type="entry name" value="TRANSCRIPTIONAL REGULATOR REDD-RELATED"/>
    <property type="match status" value="1"/>
</dbReference>
<accession>A0A4R5ADB4</accession>
<evidence type="ECO:0000259" key="5">
    <source>
        <dbReference type="SMART" id="SM01043"/>
    </source>
</evidence>
<evidence type="ECO:0000256" key="4">
    <source>
        <dbReference type="SAM" id="Phobius"/>
    </source>
</evidence>
<protein>
    <recommendedName>
        <fullName evidence="5">Bacterial transcriptional activator domain-containing protein</fullName>
    </recommendedName>
</protein>
<keyword evidence="4" id="KW-1133">Transmembrane helix</keyword>
<feature type="compositionally biased region" description="Pro residues" evidence="3">
    <location>
        <begin position="330"/>
        <end position="343"/>
    </location>
</feature>
<dbReference type="AlphaFoldDB" id="A0A4R5ADB4"/>
<dbReference type="InterPro" id="IPR005158">
    <property type="entry name" value="BTAD"/>
</dbReference>
<dbReference type="Proteomes" id="UP000295217">
    <property type="component" value="Unassembled WGS sequence"/>
</dbReference>
<dbReference type="OrthoDB" id="8444614at2"/>
<evidence type="ECO:0000256" key="3">
    <source>
        <dbReference type="SAM" id="MobiDB-lite"/>
    </source>
</evidence>
<keyword evidence="4" id="KW-0812">Transmembrane</keyword>
<reference evidence="6 7" key="1">
    <citation type="submission" date="2019-02" db="EMBL/GenBank/DDBJ databases">
        <title>Draft genome sequences of novel Actinobacteria.</title>
        <authorList>
            <person name="Sahin N."/>
            <person name="Ay H."/>
            <person name="Saygin H."/>
        </authorList>
    </citation>
    <scope>NUCLEOTIDE SEQUENCE [LARGE SCALE GENOMIC DNA]</scope>
    <source>
        <strain evidence="6 7">8K307</strain>
    </source>
</reference>
<sequence>MSETRGPGTGRRTRRAAQTRQNDSAAQRPQTRTERTARPVSPIEASVTATASLRETGPQRFQRRGVPEAKRSLPQAIAAGFALALLVIGLPVLLLILGGPPPIPTSLPTRDDLTATIGAEQLVGVLLWVVWLAWLQFTVCVLIELRSAVRGVGLPSRVPLSGPTQRFARALVASVLVATAAVGQAAAASPAAAPEAPPVGTSVTAEAYDGQAEVTVQQETPPAAAPVTEEVEYRLGDMVLDPEEGAELVGQKVYIVQPPDGRYHDNLWDIAERTLGDGRRYQEIFELNRGRTQPDGHELSLARLIYPNWLLIVPADAVGVDVVTAETPVPETPPAPPATPPVAPDEGGGQQEGIGEAGAGLFADFVATGEAETVNTNPHAGLIDAGLLAAGVLAALELVRRRRRTPEPGGDEVEAEVALRIGADPDRARWLDYALRHLAVACQEAGRPLPPVYAAVVDSTSVELLLAPARADAPEPWSVLDEGRRWILARSDVAVDPELRGRVLAPFPGLVSLGRSGDRDVLVDLEAAGGPICIDGDPEATFEVVTALAVELATNQWSDHLRVTADGLPDALSVFDPGRLRLVDGVEPLLPELAARRADRLGADVLTGRVRPGGAGTWMPEYLVLGTPPTGELAEQLVALTNAAGRSPLGVVCAGDVPGARWRIHVDAAGTLELPALGLSVRANQLSWRSIEALVGLVDPDRSHDPDPAGPNFNEAWLPEIRPEVPQVRTLVTEAELATAPVRVYILGPVVVQARTEIEAERRALATEIVVHLALHREGVHPTVLAAAVWPRGVTAAVRESTFARVREWLGVDRAGSPYLLMTEDGRLKLSDAVVLDWDVVCALLSQARQVRRPSEEADLLRRALRVARGPVLSERPQGRYAWIARARVERVASDLLVDAAHRLSVITRDGGDPATAAAAARAGLRVRPAEQLLWRDLILAQHAVDGRGGVMAVEGEMSETLLGIGGIELAPETAALLEELVPGGGGRHRDLA</sequence>
<keyword evidence="1" id="KW-0805">Transcription regulation</keyword>
<evidence type="ECO:0000313" key="6">
    <source>
        <dbReference type="EMBL" id="TDD69250.1"/>
    </source>
</evidence>
<evidence type="ECO:0000256" key="2">
    <source>
        <dbReference type="ARBA" id="ARBA00023163"/>
    </source>
</evidence>
<feature type="region of interest" description="Disordered" evidence="3">
    <location>
        <begin position="1"/>
        <end position="45"/>
    </location>
</feature>
<keyword evidence="2" id="KW-0804">Transcription</keyword>
<keyword evidence="7" id="KW-1185">Reference proteome</keyword>